<proteinExistence type="predicted"/>
<dbReference type="Proteomes" id="UP000543642">
    <property type="component" value="Unassembled WGS sequence"/>
</dbReference>
<dbReference type="AlphaFoldDB" id="A0A7W8H7M6"/>
<dbReference type="RefSeq" id="WP_183770908.1">
    <property type="nucleotide sequence ID" value="NZ_JACHFW010000001.1"/>
</dbReference>
<reference evidence="1 2" key="1">
    <citation type="submission" date="2020-08" db="EMBL/GenBank/DDBJ databases">
        <title>Genomic Encyclopedia of Type Strains, Phase IV (KMG-IV): sequencing the most valuable type-strain genomes for metagenomic binning, comparative biology and taxonomic classification.</title>
        <authorList>
            <person name="Goeker M."/>
        </authorList>
    </citation>
    <scope>NUCLEOTIDE SEQUENCE [LARGE SCALE GENOMIC DNA]</scope>
    <source>
        <strain evidence="1 2">DSM 106146</strain>
    </source>
</reference>
<organism evidence="1 2">
    <name type="scientific">Catenibacillus scindens</name>
    <dbReference type="NCBI Taxonomy" id="673271"/>
    <lineage>
        <taxon>Bacteria</taxon>
        <taxon>Bacillati</taxon>
        <taxon>Bacillota</taxon>
        <taxon>Clostridia</taxon>
        <taxon>Lachnospirales</taxon>
        <taxon>Lachnospiraceae</taxon>
        <taxon>Catenibacillus</taxon>
    </lineage>
</organism>
<accession>A0A7W8H7M6</accession>
<evidence type="ECO:0000313" key="1">
    <source>
        <dbReference type="EMBL" id="MBB5263314.1"/>
    </source>
</evidence>
<evidence type="ECO:0000313" key="2">
    <source>
        <dbReference type="Proteomes" id="UP000543642"/>
    </source>
</evidence>
<keyword evidence="2" id="KW-1185">Reference proteome</keyword>
<gene>
    <name evidence="1" type="ORF">HNP82_000408</name>
</gene>
<protein>
    <submittedName>
        <fullName evidence="1">Uncharacterized protein</fullName>
    </submittedName>
</protein>
<dbReference type="EMBL" id="JACHFW010000001">
    <property type="protein sequence ID" value="MBB5263314.1"/>
    <property type="molecule type" value="Genomic_DNA"/>
</dbReference>
<comment type="caution">
    <text evidence="1">The sequence shown here is derived from an EMBL/GenBank/DDBJ whole genome shotgun (WGS) entry which is preliminary data.</text>
</comment>
<sequence length="47" mass="5300">MNSFDLQAAVLILMVSGHGTEFLPGMTVWMCWLGRLGVPIFKGFWNK</sequence>
<name>A0A7W8H7M6_9FIRM</name>